<keyword evidence="1 2" id="KW-0238">DNA-binding</keyword>
<gene>
    <name evidence="5" type="ORF">EQG68_14460</name>
</gene>
<evidence type="ECO:0000256" key="3">
    <source>
        <dbReference type="SAM" id="Phobius"/>
    </source>
</evidence>
<dbReference type="CDD" id="cd00383">
    <property type="entry name" value="trans_reg_C"/>
    <property type="match status" value="1"/>
</dbReference>
<feature type="transmembrane region" description="Helical" evidence="3">
    <location>
        <begin position="163"/>
        <end position="180"/>
    </location>
</feature>
<dbReference type="InterPro" id="IPR036388">
    <property type="entry name" value="WH-like_DNA-bd_sf"/>
</dbReference>
<evidence type="ECO:0000256" key="2">
    <source>
        <dbReference type="PROSITE-ProRule" id="PRU01091"/>
    </source>
</evidence>
<dbReference type="Pfam" id="PF00486">
    <property type="entry name" value="Trans_reg_C"/>
    <property type="match status" value="1"/>
</dbReference>
<dbReference type="SUPFAM" id="SSF46894">
    <property type="entry name" value="C-terminal effector domain of the bipartite response regulators"/>
    <property type="match status" value="1"/>
</dbReference>
<dbReference type="SMART" id="SM00862">
    <property type="entry name" value="Trans_reg_C"/>
    <property type="match status" value="1"/>
</dbReference>
<dbReference type="GO" id="GO:0003677">
    <property type="term" value="F:DNA binding"/>
    <property type="evidence" value="ECO:0007669"/>
    <property type="project" value="UniProtKB-UniRule"/>
</dbReference>
<feature type="domain" description="OmpR/PhoB-type" evidence="4">
    <location>
        <begin position="194"/>
        <end position="291"/>
    </location>
</feature>
<evidence type="ECO:0000313" key="6">
    <source>
        <dbReference type="Proteomes" id="UP000289734"/>
    </source>
</evidence>
<dbReference type="GO" id="GO:0006355">
    <property type="term" value="P:regulation of DNA-templated transcription"/>
    <property type="evidence" value="ECO:0007669"/>
    <property type="project" value="InterPro"/>
</dbReference>
<dbReference type="InterPro" id="IPR016032">
    <property type="entry name" value="Sig_transdc_resp-reg_C-effctor"/>
</dbReference>
<protein>
    <submittedName>
        <fullName evidence="5">Winged helix family transcriptional regulator</fullName>
    </submittedName>
</protein>
<evidence type="ECO:0000259" key="4">
    <source>
        <dbReference type="PROSITE" id="PS51755"/>
    </source>
</evidence>
<comment type="caution">
    <text evidence="5">The sequence shown here is derived from an EMBL/GenBank/DDBJ whole genome shotgun (WGS) entry which is preliminary data.</text>
</comment>
<dbReference type="PROSITE" id="PS51755">
    <property type="entry name" value="OMPR_PHOB"/>
    <property type="match status" value="1"/>
</dbReference>
<dbReference type="EMBL" id="SBKQ01000019">
    <property type="protein sequence ID" value="RXR28342.1"/>
    <property type="molecule type" value="Genomic_DNA"/>
</dbReference>
<dbReference type="AlphaFoldDB" id="A0A4Q1KFX2"/>
<reference evidence="6" key="1">
    <citation type="submission" date="2019-01" db="EMBL/GenBank/DDBJ databases">
        <title>Cytophagaceae bacterium strain CAR-16.</title>
        <authorList>
            <person name="Chen W.-M."/>
        </authorList>
    </citation>
    <scope>NUCLEOTIDE SEQUENCE [LARGE SCALE GENOMIC DNA]</scope>
    <source>
        <strain evidence="6">ICH-30</strain>
    </source>
</reference>
<keyword evidence="3" id="KW-1133">Transmembrane helix</keyword>
<organism evidence="5 6">
    <name type="scientific">Flavobacterium piscinae</name>
    <dbReference type="NCBI Taxonomy" id="2506424"/>
    <lineage>
        <taxon>Bacteria</taxon>
        <taxon>Pseudomonadati</taxon>
        <taxon>Bacteroidota</taxon>
        <taxon>Flavobacteriia</taxon>
        <taxon>Flavobacteriales</taxon>
        <taxon>Flavobacteriaceae</taxon>
        <taxon>Flavobacterium</taxon>
    </lineage>
</organism>
<evidence type="ECO:0000313" key="5">
    <source>
        <dbReference type="EMBL" id="RXR28342.1"/>
    </source>
</evidence>
<sequence length="296" mass="33966">MLFALLMNQRKIYFYGSVCLAIFAAIMVFTSTKKDETFSELVKIALRDVGNKLLLANQDSTSLILPVQKVEESKFQLSFERELTIFPDTLVKVVQESFQKANLPSHYQLEVKQCKDLAVAYSFLQNHSVEKSIVPCSGRTIPQKCYTIEVRFLEKTTTSNSKIIWIALISLSLLSAFMFFPKKKKTKQLDSTNEHFISLGKFQFYPEENKLKVKAIEINLSKKEVELLSLFIENPNKIIKREELSKKVWEDHGVFVGRSLDTYISKLRKKLSEDESIKLTNVHGIGYMLEIKANGS</sequence>
<keyword evidence="3" id="KW-0472">Membrane</keyword>
<proteinExistence type="predicted"/>
<dbReference type="OrthoDB" id="7556122at2"/>
<feature type="transmembrane region" description="Helical" evidence="3">
    <location>
        <begin position="12"/>
        <end position="31"/>
    </location>
</feature>
<name>A0A4Q1KFX2_9FLAO</name>
<evidence type="ECO:0000256" key="1">
    <source>
        <dbReference type="ARBA" id="ARBA00023125"/>
    </source>
</evidence>
<keyword evidence="6" id="KW-1185">Reference proteome</keyword>
<feature type="DNA-binding region" description="OmpR/PhoB-type" evidence="2">
    <location>
        <begin position="194"/>
        <end position="291"/>
    </location>
</feature>
<dbReference type="Gene3D" id="1.10.10.10">
    <property type="entry name" value="Winged helix-like DNA-binding domain superfamily/Winged helix DNA-binding domain"/>
    <property type="match status" value="1"/>
</dbReference>
<dbReference type="GO" id="GO:0000160">
    <property type="term" value="P:phosphorelay signal transduction system"/>
    <property type="evidence" value="ECO:0007669"/>
    <property type="project" value="InterPro"/>
</dbReference>
<accession>A0A4Q1KFX2</accession>
<dbReference type="Proteomes" id="UP000289734">
    <property type="component" value="Unassembled WGS sequence"/>
</dbReference>
<keyword evidence="3" id="KW-0812">Transmembrane</keyword>
<dbReference type="InterPro" id="IPR001867">
    <property type="entry name" value="OmpR/PhoB-type_DNA-bd"/>
</dbReference>